<evidence type="ECO:0000313" key="11">
    <source>
        <dbReference type="EMBL" id="MBI1621552.1"/>
    </source>
</evidence>
<sequence length="470" mass="51936">MTARLIPLFSALLASVAIDAAAQSRQVEVFYDQYGREVLLDVYTGEVVAIREPGGRASPRDDRSWDRGQARREQLGRRDRYSDPYDDYRRYPAEPDYRDDGYINEGYEDEFRYPDDGYAREELPPYDAPAPYPDLNEPRPGSVERRPLEDPSIAAMPNDPSLLPPDQPIIEEQPRAIPDVTQTPQIGRGGATEEIAKIQILLDRVGASPGVIDGRIGDNVNKAIEAYRDLTGETLRTYDTAYIDEKLAATGGDPFITYEITQEDVAGPFVASIPSDYGEKAKMDRLGYVSVVEMLSERFHVDQKYLASINPGIDFNRPGSIVRVPNVAKPLTGKVSRIVADKSRKQLRVYDEGGKLIAVYPSTIGSTATPSPSGTHTVERIALNPMYTYNPKINFQQGNNTRVLSIPPGPNGPVGTVWIALSKPTYGIHGSPEPEKIGKTNSNGCIRLTNWDAEELAKMVSPGVTVEFVD</sequence>
<protein>
    <submittedName>
        <fullName evidence="11">L,D-transpeptidase</fullName>
    </submittedName>
</protein>
<comment type="caution">
    <text evidence="11">The sequence shown here is derived from an EMBL/GenBank/DDBJ whole genome shotgun (WGS) entry which is preliminary data.</text>
</comment>
<keyword evidence="3" id="KW-0808">Transferase</keyword>
<evidence type="ECO:0000313" key="12">
    <source>
        <dbReference type="Proteomes" id="UP000601789"/>
    </source>
</evidence>
<keyword evidence="9" id="KW-0732">Signal</keyword>
<evidence type="ECO:0000256" key="1">
    <source>
        <dbReference type="ARBA" id="ARBA00004752"/>
    </source>
</evidence>
<comment type="pathway">
    <text evidence="1 7">Cell wall biogenesis; peptidoglycan biosynthesis.</text>
</comment>
<dbReference type="InterPro" id="IPR005490">
    <property type="entry name" value="LD_TPept_cat_dom"/>
</dbReference>
<dbReference type="SUPFAM" id="SSF141523">
    <property type="entry name" value="L,D-transpeptidase catalytic domain-like"/>
    <property type="match status" value="1"/>
</dbReference>
<proteinExistence type="inferred from homology"/>
<dbReference type="InterPro" id="IPR050979">
    <property type="entry name" value="LD-transpeptidase"/>
</dbReference>
<name>A0ABS0SE26_9HYPH</name>
<keyword evidence="6 7" id="KW-0961">Cell wall biogenesis/degradation</keyword>
<comment type="similarity">
    <text evidence="2">Belongs to the YkuD family.</text>
</comment>
<evidence type="ECO:0000256" key="4">
    <source>
        <dbReference type="ARBA" id="ARBA00022960"/>
    </source>
</evidence>
<keyword evidence="5 7" id="KW-0573">Peptidoglycan synthesis</keyword>
<keyword evidence="4 7" id="KW-0133">Cell shape</keyword>
<dbReference type="PANTHER" id="PTHR30582">
    <property type="entry name" value="L,D-TRANSPEPTIDASE"/>
    <property type="match status" value="1"/>
</dbReference>
<evidence type="ECO:0000256" key="8">
    <source>
        <dbReference type="SAM" id="MobiDB-lite"/>
    </source>
</evidence>
<evidence type="ECO:0000256" key="3">
    <source>
        <dbReference type="ARBA" id="ARBA00022679"/>
    </source>
</evidence>
<dbReference type="Gene3D" id="2.40.440.10">
    <property type="entry name" value="L,D-transpeptidase catalytic domain-like"/>
    <property type="match status" value="1"/>
</dbReference>
<feature type="active site" description="Nucleophile" evidence="7">
    <location>
        <position position="445"/>
    </location>
</feature>
<dbReference type="Proteomes" id="UP000601789">
    <property type="component" value="Unassembled WGS sequence"/>
</dbReference>
<dbReference type="CDD" id="cd16913">
    <property type="entry name" value="YkuD_like"/>
    <property type="match status" value="1"/>
</dbReference>
<reference evidence="11 12" key="1">
    <citation type="submission" date="2020-10" db="EMBL/GenBank/DDBJ databases">
        <title>Aquamicrobium zhengzhouensis sp. nov., a exopolysaccharide producing bacterium isolated from farmland soil.</title>
        <authorList>
            <person name="Wang X."/>
        </authorList>
    </citation>
    <scope>NUCLEOTIDE SEQUENCE [LARGE SCALE GENOMIC DNA]</scope>
    <source>
        <strain evidence="12">cd-1</strain>
    </source>
</reference>
<dbReference type="Pfam" id="PF03734">
    <property type="entry name" value="YkuD"/>
    <property type="match status" value="1"/>
</dbReference>
<accession>A0ABS0SE26</accession>
<dbReference type="InterPro" id="IPR038063">
    <property type="entry name" value="Transpep_catalytic_dom"/>
</dbReference>
<evidence type="ECO:0000256" key="9">
    <source>
        <dbReference type="SAM" id="SignalP"/>
    </source>
</evidence>
<evidence type="ECO:0000256" key="5">
    <source>
        <dbReference type="ARBA" id="ARBA00022984"/>
    </source>
</evidence>
<organism evidence="11 12">
    <name type="scientific">Aquamicrobium zhengzhouense</name>
    <dbReference type="NCBI Taxonomy" id="2781738"/>
    <lineage>
        <taxon>Bacteria</taxon>
        <taxon>Pseudomonadati</taxon>
        <taxon>Pseudomonadota</taxon>
        <taxon>Alphaproteobacteria</taxon>
        <taxon>Hyphomicrobiales</taxon>
        <taxon>Phyllobacteriaceae</taxon>
        <taxon>Aquamicrobium</taxon>
    </lineage>
</organism>
<feature type="signal peptide" evidence="9">
    <location>
        <begin position="1"/>
        <end position="22"/>
    </location>
</feature>
<evidence type="ECO:0000256" key="7">
    <source>
        <dbReference type="PROSITE-ProRule" id="PRU01373"/>
    </source>
</evidence>
<evidence type="ECO:0000259" key="10">
    <source>
        <dbReference type="PROSITE" id="PS52029"/>
    </source>
</evidence>
<feature type="region of interest" description="Disordered" evidence="8">
    <location>
        <begin position="53"/>
        <end position="159"/>
    </location>
</feature>
<feature type="active site" description="Proton donor/acceptor" evidence="7">
    <location>
        <position position="429"/>
    </location>
</feature>
<feature type="compositionally biased region" description="Basic and acidic residues" evidence="8">
    <location>
        <begin position="109"/>
        <end position="123"/>
    </location>
</feature>
<gene>
    <name evidence="11" type="ORF">IOD40_12865</name>
</gene>
<dbReference type="RefSeq" id="WP_198476949.1">
    <property type="nucleotide sequence ID" value="NZ_JADGMQ010000008.1"/>
</dbReference>
<feature type="chain" id="PRO_5045755346" evidence="9">
    <location>
        <begin position="23"/>
        <end position="470"/>
    </location>
</feature>
<feature type="domain" description="L,D-TPase catalytic" evidence="10">
    <location>
        <begin position="336"/>
        <end position="469"/>
    </location>
</feature>
<feature type="compositionally biased region" description="Basic and acidic residues" evidence="8">
    <location>
        <begin position="58"/>
        <end position="101"/>
    </location>
</feature>
<keyword evidence="12" id="KW-1185">Reference proteome</keyword>
<dbReference type="PANTHER" id="PTHR30582:SF30">
    <property type="entry name" value="BLR4375 PROTEIN"/>
    <property type="match status" value="1"/>
</dbReference>
<evidence type="ECO:0000256" key="2">
    <source>
        <dbReference type="ARBA" id="ARBA00005992"/>
    </source>
</evidence>
<evidence type="ECO:0000256" key="6">
    <source>
        <dbReference type="ARBA" id="ARBA00023316"/>
    </source>
</evidence>
<dbReference type="EMBL" id="JADGMQ010000008">
    <property type="protein sequence ID" value="MBI1621552.1"/>
    <property type="molecule type" value="Genomic_DNA"/>
</dbReference>
<dbReference type="PROSITE" id="PS52029">
    <property type="entry name" value="LD_TPASE"/>
    <property type="match status" value="1"/>
</dbReference>